<name>A0ABQ8RNQ5_FUSEQ</name>
<feature type="region of interest" description="Disordered" evidence="1">
    <location>
        <begin position="705"/>
        <end position="726"/>
    </location>
</feature>
<dbReference type="PANTHER" id="PTHR40788:SF2">
    <property type="entry name" value="CLR5 DOMAIN-CONTAINING PROTEIN"/>
    <property type="match status" value="1"/>
</dbReference>
<accession>A0ABQ8RNQ5</accession>
<protein>
    <recommendedName>
        <fullName evidence="4">Clr5 domain-containing protein</fullName>
    </recommendedName>
</protein>
<evidence type="ECO:0000256" key="1">
    <source>
        <dbReference type="SAM" id="MobiDB-lite"/>
    </source>
</evidence>
<gene>
    <name evidence="2" type="ORF">NW768_002448</name>
</gene>
<dbReference type="EMBL" id="JAOQBH010000003">
    <property type="protein sequence ID" value="KAJ4138598.1"/>
    <property type="molecule type" value="Genomic_DNA"/>
</dbReference>
<evidence type="ECO:0000313" key="3">
    <source>
        <dbReference type="Proteomes" id="UP001152024"/>
    </source>
</evidence>
<evidence type="ECO:0008006" key="4">
    <source>
        <dbReference type="Google" id="ProtNLM"/>
    </source>
</evidence>
<evidence type="ECO:0000313" key="2">
    <source>
        <dbReference type="EMBL" id="KAJ4138598.1"/>
    </source>
</evidence>
<dbReference type="Proteomes" id="UP001152024">
    <property type="component" value="Unassembled WGS sequence"/>
</dbReference>
<dbReference type="PANTHER" id="PTHR40788">
    <property type="entry name" value="CLR5 DOMAIN-CONTAINING PROTEIN-RELATED"/>
    <property type="match status" value="1"/>
</dbReference>
<feature type="region of interest" description="Disordered" evidence="1">
    <location>
        <begin position="742"/>
        <end position="767"/>
    </location>
</feature>
<sequence>MANSQCQEFRKPKCGDPKCKGCKNRARLAPGGKDRTIPEEYDEVTKELVRCSRQTMKGCLTFPEWTNSFDHFNEEVKKLWDKDLPEFPAPGKLSKEAEGYSKAIFANYNTLKKILNRHEETIQKRWTKKSRQQRVHILLKAWPGMPPAHRPDWKAMESEHQDARSSKYGSKFKDWYMWPQINQEDLSQPKPMLLFLNSRGRNPPPTFAATDCDAMHVGRVTEGLNPPWLHRFTMMMTGTKSARQYGYLLPWNDDEIIDLIQISVYEGYQFFPGEGLLVLKAQARIMEFLVDCCRQILHEIPPDKMISAAYPIKPKPSLKTGVDESGHLSMAVMALEAPYKVPSDLDFDRIVSLIEAQASAMEDHIWAMREDPAYFAEVLLEKKAHSLEDMLDTNGKPHPLLNKLHEHRLWAKLIMRICAEDYSKLETMHILQRKARHLSVLEKKYRDQFNPNTQLPEVFRIALYSFRYFLRMATKEPLKTLKVEYEASPPLRWHYVRDPPGTSCCGGDSCQIIPAQTYIPPQHNMFFIMDMIHQDEENWTRQSILIDELERLLRSEPDADRLISKFVMGKIGYLSILSHCMKQLELFQPWARQYSYQKTFGFEDTHDFEDDYEAATVERDQMVNVLTGSKIPLDDLGRLADPSGGKFAYPYGKRRNKDIVNALRQAEANLDAVWAELDRLMKKNVTHFKKLALYKLLSQPRSLRRTPEWVASDQTKEKKQPGAEDDLWSLNRPLSNLFLGESEQPTQKVETIPSKKTKAKTKGEPAKVQIDEVPPVEAPENQPVDQQPTFEVDARALKVFRMLFFNPEVTSSPGTVPWNDFLHAMASTGFQMEKLYGSVWQFQPSGLDVERGIHFHEPHPKGKIPFEIARRHGRRLARTYGWNGGMFVLKSK</sequence>
<keyword evidence="3" id="KW-1185">Reference proteome</keyword>
<proteinExistence type="predicted"/>
<comment type="caution">
    <text evidence="2">The sequence shown here is derived from an EMBL/GenBank/DDBJ whole genome shotgun (WGS) entry which is preliminary data.</text>
</comment>
<organism evidence="2 3">
    <name type="scientific">Fusarium equiseti</name>
    <name type="common">Fusarium scirpi</name>
    <dbReference type="NCBI Taxonomy" id="61235"/>
    <lineage>
        <taxon>Eukaryota</taxon>
        <taxon>Fungi</taxon>
        <taxon>Dikarya</taxon>
        <taxon>Ascomycota</taxon>
        <taxon>Pezizomycotina</taxon>
        <taxon>Sordariomycetes</taxon>
        <taxon>Hypocreomycetidae</taxon>
        <taxon>Hypocreales</taxon>
        <taxon>Nectriaceae</taxon>
        <taxon>Fusarium</taxon>
        <taxon>Fusarium incarnatum-equiseti species complex</taxon>
    </lineage>
</organism>
<reference evidence="2" key="1">
    <citation type="submission" date="2022-09" db="EMBL/GenBank/DDBJ databases">
        <title>Fusarium specimens isolated from Avocado Roots.</title>
        <authorList>
            <person name="Stajich J."/>
            <person name="Roper C."/>
            <person name="Heimlech-Rivalta G."/>
        </authorList>
    </citation>
    <scope>NUCLEOTIDE SEQUENCE</scope>
    <source>
        <strain evidence="2">CF00095</strain>
    </source>
</reference>